<dbReference type="EMBL" id="VSWD01000007">
    <property type="protein sequence ID" value="KAK3096825.1"/>
    <property type="molecule type" value="Genomic_DNA"/>
</dbReference>
<keyword evidence="3" id="KW-1185">Reference proteome</keyword>
<organism evidence="2 3">
    <name type="scientific">Pinctada imbricata</name>
    <name type="common">Atlantic pearl-oyster</name>
    <name type="synonym">Pinctada martensii</name>
    <dbReference type="NCBI Taxonomy" id="66713"/>
    <lineage>
        <taxon>Eukaryota</taxon>
        <taxon>Metazoa</taxon>
        <taxon>Spiralia</taxon>
        <taxon>Lophotrochozoa</taxon>
        <taxon>Mollusca</taxon>
        <taxon>Bivalvia</taxon>
        <taxon>Autobranchia</taxon>
        <taxon>Pteriomorphia</taxon>
        <taxon>Pterioida</taxon>
        <taxon>Pterioidea</taxon>
        <taxon>Pteriidae</taxon>
        <taxon>Pinctada</taxon>
    </lineage>
</organism>
<dbReference type="Proteomes" id="UP001186944">
    <property type="component" value="Unassembled WGS sequence"/>
</dbReference>
<name>A0AA89C6I9_PINIB</name>
<evidence type="ECO:0000256" key="1">
    <source>
        <dbReference type="SAM" id="MobiDB-lite"/>
    </source>
</evidence>
<gene>
    <name evidence="2" type="ORF">FSP39_003710</name>
</gene>
<accession>A0AA89C6I9</accession>
<comment type="caution">
    <text evidence="2">The sequence shown here is derived from an EMBL/GenBank/DDBJ whole genome shotgun (WGS) entry which is preliminary data.</text>
</comment>
<evidence type="ECO:0000313" key="3">
    <source>
        <dbReference type="Proteomes" id="UP001186944"/>
    </source>
</evidence>
<protein>
    <submittedName>
        <fullName evidence="2">Uncharacterized protein</fullName>
    </submittedName>
</protein>
<proteinExistence type="predicted"/>
<dbReference type="AlphaFoldDB" id="A0AA89C6I9"/>
<reference evidence="2" key="1">
    <citation type="submission" date="2019-08" db="EMBL/GenBank/DDBJ databases">
        <title>The improved chromosome-level genome for the pearl oyster Pinctada fucata martensii using PacBio sequencing and Hi-C.</title>
        <authorList>
            <person name="Zheng Z."/>
        </authorList>
    </citation>
    <scope>NUCLEOTIDE SEQUENCE</scope>
    <source>
        <strain evidence="2">ZZ-2019</strain>
        <tissue evidence="2">Adductor muscle</tissue>
    </source>
</reference>
<dbReference type="Gene3D" id="2.10.80.10">
    <property type="entry name" value="Lipase, subunit A"/>
    <property type="match status" value="1"/>
</dbReference>
<evidence type="ECO:0000313" key="2">
    <source>
        <dbReference type="EMBL" id="KAK3096825.1"/>
    </source>
</evidence>
<sequence>MSNDELRLSSCPDGFCCARDQFLASYIYCKRLGTLNHPCTTITSQAHCPCGSGLHCVPNVVKGSYTSVYGTCQNYSIKASTIPPSTTVAAETMTFESTITEKATTEQTKIATSPDSIKQATTESKARPTLSSGGH</sequence>
<feature type="region of interest" description="Disordered" evidence="1">
    <location>
        <begin position="101"/>
        <end position="135"/>
    </location>
</feature>